<evidence type="ECO:0000256" key="1">
    <source>
        <dbReference type="SAM" id="MobiDB-lite"/>
    </source>
</evidence>
<reference evidence="2" key="1">
    <citation type="submission" date="2021-01" db="EMBL/GenBank/DDBJ databases">
        <authorList>
            <person name="Corre E."/>
            <person name="Pelletier E."/>
            <person name="Niang G."/>
            <person name="Scheremetjew M."/>
            <person name="Finn R."/>
            <person name="Kale V."/>
            <person name="Holt S."/>
            <person name="Cochrane G."/>
            <person name="Meng A."/>
            <person name="Brown T."/>
            <person name="Cohen L."/>
        </authorList>
    </citation>
    <scope>NUCLEOTIDE SEQUENCE</scope>
    <source>
        <strain evidence="2">CCMP3328</strain>
    </source>
</reference>
<gene>
    <name evidence="2" type="ORF">CAUS1442_LOCUS420</name>
</gene>
<name>A0A7R9WLY5_9STRA</name>
<dbReference type="AlphaFoldDB" id="A0A7R9WLY5"/>
<organism evidence="2">
    <name type="scientific">Craspedostauros australis</name>
    <dbReference type="NCBI Taxonomy" id="1486917"/>
    <lineage>
        <taxon>Eukaryota</taxon>
        <taxon>Sar</taxon>
        <taxon>Stramenopiles</taxon>
        <taxon>Ochrophyta</taxon>
        <taxon>Bacillariophyta</taxon>
        <taxon>Bacillariophyceae</taxon>
        <taxon>Bacillariophycidae</taxon>
        <taxon>Naviculales</taxon>
        <taxon>Naviculaceae</taxon>
        <taxon>Craspedostauros</taxon>
    </lineage>
</organism>
<sequence>MGCHERRMGEFARKHLAHKQLQPQEHEAILDMRHERQRGSMGNGHVMDMEALKRGPRGKTATNTRQCHGDAETDKERGTHTNSQKPKPPRTTITWRLRGIEASKQVYEYSVSASDSLCALSLSARVPVLVES</sequence>
<accession>A0A7R9WLY5</accession>
<proteinExistence type="predicted"/>
<evidence type="ECO:0000313" key="2">
    <source>
        <dbReference type="EMBL" id="CAD8328323.1"/>
    </source>
</evidence>
<feature type="compositionally biased region" description="Basic and acidic residues" evidence="1">
    <location>
        <begin position="67"/>
        <end position="79"/>
    </location>
</feature>
<feature type="region of interest" description="Disordered" evidence="1">
    <location>
        <begin position="36"/>
        <end position="92"/>
    </location>
</feature>
<protein>
    <submittedName>
        <fullName evidence="2">Uncharacterized protein</fullName>
    </submittedName>
</protein>
<dbReference type="EMBL" id="HBEF01000642">
    <property type="protein sequence ID" value="CAD8328323.1"/>
    <property type="molecule type" value="Transcribed_RNA"/>
</dbReference>